<keyword evidence="3" id="KW-0804">Transcription</keyword>
<dbReference type="Pfam" id="PF01614">
    <property type="entry name" value="IclR_C"/>
    <property type="match status" value="1"/>
</dbReference>
<keyword evidence="2" id="KW-0238">DNA-binding</keyword>
<evidence type="ECO:0000259" key="4">
    <source>
        <dbReference type="PROSITE" id="PS51077"/>
    </source>
</evidence>
<evidence type="ECO:0000313" key="6">
    <source>
        <dbReference type="EMBL" id="MDA4848322.1"/>
    </source>
</evidence>
<dbReference type="InterPro" id="IPR005471">
    <property type="entry name" value="Tscrpt_reg_IclR_N"/>
</dbReference>
<dbReference type="InterPro" id="IPR036390">
    <property type="entry name" value="WH_DNA-bd_sf"/>
</dbReference>
<evidence type="ECO:0000256" key="2">
    <source>
        <dbReference type="ARBA" id="ARBA00023125"/>
    </source>
</evidence>
<dbReference type="SUPFAM" id="SSF46785">
    <property type="entry name" value="Winged helix' DNA-binding domain"/>
    <property type="match status" value="1"/>
</dbReference>
<keyword evidence="1" id="KW-0805">Transcription regulation</keyword>
<feature type="domain" description="IclR-ED" evidence="5">
    <location>
        <begin position="64"/>
        <end position="247"/>
    </location>
</feature>
<dbReference type="EMBL" id="JAPJZH010000021">
    <property type="protein sequence ID" value="MDA4848322.1"/>
    <property type="molecule type" value="Genomic_DNA"/>
</dbReference>
<evidence type="ECO:0000256" key="1">
    <source>
        <dbReference type="ARBA" id="ARBA00023015"/>
    </source>
</evidence>
<protein>
    <submittedName>
        <fullName evidence="6">IclR family transcriptional regulator</fullName>
    </submittedName>
</protein>
<dbReference type="InterPro" id="IPR036388">
    <property type="entry name" value="WH-like_DNA-bd_sf"/>
</dbReference>
<sequence length="259" mass="27752">MGTVDKALSLLDFFSESRPEIGLSELARMAGYDKATVLRLMTALADRGFVEQNVKTRDFRLGPALLRLAHIREASLPQRASAQPILERMSAESGETVHLLLLGKNHLETIDFIEASAHAMRVYMDAGERIPLHASASGLACLAHMPVEEARTALSGALRSYTDHTITDASRILSHLDNVRKTGIAEIDQAFEDGVYGMAGPIFASDGSVTGAVGIATPSSRVTDAFRSKAHKIIRKAASDITRAWGGVAPEAGNEETAA</sequence>
<evidence type="ECO:0000313" key="7">
    <source>
        <dbReference type="Proteomes" id="UP001148313"/>
    </source>
</evidence>
<dbReference type="Proteomes" id="UP001148313">
    <property type="component" value="Unassembled WGS sequence"/>
</dbReference>
<dbReference type="InterPro" id="IPR050707">
    <property type="entry name" value="HTH_MetabolicPath_Reg"/>
</dbReference>
<reference evidence="6" key="1">
    <citation type="submission" date="2022-11" db="EMBL/GenBank/DDBJ databases">
        <title>Hoeflea poritis sp. nov., isolated from scleractinian coral Porites lutea.</title>
        <authorList>
            <person name="Zhang G."/>
            <person name="Wei Q."/>
            <person name="Cai L."/>
        </authorList>
    </citation>
    <scope>NUCLEOTIDE SEQUENCE</scope>
    <source>
        <strain evidence="6">E7-10</strain>
    </source>
</reference>
<name>A0ABT4VUD8_9HYPH</name>
<dbReference type="RefSeq" id="WP_271092178.1">
    <property type="nucleotide sequence ID" value="NZ_JAPJZH010000021.1"/>
</dbReference>
<dbReference type="PANTHER" id="PTHR30136:SF24">
    <property type="entry name" value="HTH-TYPE TRANSCRIPTIONAL REPRESSOR ALLR"/>
    <property type="match status" value="1"/>
</dbReference>
<feature type="domain" description="HTH iclR-type" evidence="4">
    <location>
        <begin position="1"/>
        <end position="63"/>
    </location>
</feature>
<evidence type="ECO:0000256" key="3">
    <source>
        <dbReference type="ARBA" id="ARBA00023163"/>
    </source>
</evidence>
<dbReference type="InterPro" id="IPR029016">
    <property type="entry name" value="GAF-like_dom_sf"/>
</dbReference>
<evidence type="ECO:0000259" key="5">
    <source>
        <dbReference type="PROSITE" id="PS51078"/>
    </source>
</evidence>
<keyword evidence="7" id="KW-1185">Reference proteome</keyword>
<gene>
    <name evidence="6" type="ORF">OOZ53_23395</name>
</gene>
<dbReference type="Gene3D" id="1.10.10.10">
    <property type="entry name" value="Winged helix-like DNA-binding domain superfamily/Winged helix DNA-binding domain"/>
    <property type="match status" value="1"/>
</dbReference>
<dbReference type="PROSITE" id="PS51078">
    <property type="entry name" value="ICLR_ED"/>
    <property type="match status" value="1"/>
</dbReference>
<dbReference type="SMART" id="SM00346">
    <property type="entry name" value="HTH_ICLR"/>
    <property type="match status" value="1"/>
</dbReference>
<dbReference type="PROSITE" id="PS51077">
    <property type="entry name" value="HTH_ICLR"/>
    <property type="match status" value="1"/>
</dbReference>
<dbReference type="PANTHER" id="PTHR30136">
    <property type="entry name" value="HELIX-TURN-HELIX TRANSCRIPTIONAL REGULATOR, ICLR FAMILY"/>
    <property type="match status" value="1"/>
</dbReference>
<dbReference type="Gene3D" id="3.30.450.40">
    <property type="match status" value="1"/>
</dbReference>
<proteinExistence type="predicted"/>
<accession>A0ABT4VUD8</accession>
<dbReference type="SUPFAM" id="SSF55781">
    <property type="entry name" value="GAF domain-like"/>
    <property type="match status" value="1"/>
</dbReference>
<dbReference type="InterPro" id="IPR014757">
    <property type="entry name" value="Tscrpt_reg_IclR_C"/>
</dbReference>
<organism evidence="6 7">
    <name type="scientific">Hoeflea poritis</name>
    <dbReference type="NCBI Taxonomy" id="2993659"/>
    <lineage>
        <taxon>Bacteria</taxon>
        <taxon>Pseudomonadati</taxon>
        <taxon>Pseudomonadota</taxon>
        <taxon>Alphaproteobacteria</taxon>
        <taxon>Hyphomicrobiales</taxon>
        <taxon>Rhizobiaceae</taxon>
        <taxon>Hoeflea</taxon>
    </lineage>
</organism>
<dbReference type="Pfam" id="PF09339">
    <property type="entry name" value="HTH_IclR"/>
    <property type="match status" value="1"/>
</dbReference>
<comment type="caution">
    <text evidence="6">The sequence shown here is derived from an EMBL/GenBank/DDBJ whole genome shotgun (WGS) entry which is preliminary data.</text>
</comment>